<protein>
    <submittedName>
        <fullName evidence="2">Uncharacterized protein</fullName>
    </submittedName>
</protein>
<keyword evidence="3" id="KW-1185">Reference proteome</keyword>
<feature type="compositionally biased region" description="Basic and acidic residues" evidence="1">
    <location>
        <begin position="101"/>
        <end position="113"/>
    </location>
</feature>
<proteinExistence type="predicted"/>
<gene>
    <name evidence="2" type="ORF">BJ554DRAFT_5961</name>
</gene>
<reference evidence="2 3" key="1">
    <citation type="journal article" name="Sci. Rep.">
        <title>Genome-scale phylogenetic analyses confirm Olpidium as the closest living zoosporic fungus to the non-flagellated, terrestrial fungi.</title>
        <authorList>
            <person name="Chang Y."/>
            <person name="Rochon D."/>
            <person name="Sekimoto S."/>
            <person name="Wang Y."/>
            <person name="Chovatia M."/>
            <person name="Sandor L."/>
            <person name="Salamov A."/>
            <person name="Grigoriev I.V."/>
            <person name="Stajich J.E."/>
            <person name="Spatafora J.W."/>
        </authorList>
    </citation>
    <scope>NUCLEOTIDE SEQUENCE [LARGE SCALE GENOMIC DNA]</scope>
    <source>
        <strain evidence="2">S191</strain>
    </source>
</reference>
<evidence type="ECO:0000256" key="1">
    <source>
        <dbReference type="SAM" id="MobiDB-lite"/>
    </source>
</evidence>
<dbReference type="EMBL" id="JAEFCI010003125">
    <property type="protein sequence ID" value="KAG5461791.1"/>
    <property type="molecule type" value="Genomic_DNA"/>
</dbReference>
<feature type="region of interest" description="Disordered" evidence="1">
    <location>
        <begin position="97"/>
        <end position="124"/>
    </location>
</feature>
<comment type="caution">
    <text evidence="2">The sequence shown here is derived from an EMBL/GenBank/DDBJ whole genome shotgun (WGS) entry which is preliminary data.</text>
</comment>
<name>A0A8H7ZYR1_9FUNG</name>
<feature type="compositionally biased region" description="Pro residues" evidence="1">
    <location>
        <begin position="216"/>
        <end position="240"/>
    </location>
</feature>
<evidence type="ECO:0000313" key="2">
    <source>
        <dbReference type="EMBL" id="KAG5461791.1"/>
    </source>
</evidence>
<feature type="region of interest" description="Disordered" evidence="1">
    <location>
        <begin position="182"/>
        <end position="240"/>
    </location>
</feature>
<sequence length="240" mass="25272">MDHYSPNPYLGFAGSATSDCALPHSHCLSAAERAFQMCTTKLLSARHALPCVPVQTRAPAWFFFVCLFVRVSVCVGHRRPQAPPIFPADPGFLVPLMAPHPDPKRESVSERDRGKRPRGSRKTQMAAAAAAAASCCLFPEEAAELAGSLLDQVAFLTGQTPVPSVTAVADCCPTRKPNRGATWVARSSAPSPACRPAIGGGPKAGVALSERGLSHSPPPPPPPLPPPPPPLSPFPPQTRT</sequence>
<accession>A0A8H7ZYR1</accession>
<dbReference type="Proteomes" id="UP000673691">
    <property type="component" value="Unassembled WGS sequence"/>
</dbReference>
<evidence type="ECO:0000313" key="3">
    <source>
        <dbReference type="Proteomes" id="UP000673691"/>
    </source>
</evidence>
<organism evidence="2 3">
    <name type="scientific">Olpidium bornovanus</name>
    <dbReference type="NCBI Taxonomy" id="278681"/>
    <lineage>
        <taxon>Eukaryota</taxon>
        <taxon>Fungi</taxon>
        <taxon>Fungi incertae sedis</taxon>
        <taxon>Olpidiomycota</taxon>
        <taxon>Olpidiomycotina</taxon>
        <taxon>Olpidiomycetes</taxon>
        <taxon>Olpidiales</taxon>
        <taxon>Olpidiaceae</taxon>
        <taxon>Olpidium</taxon>
    </lineage>
</organism>
<dbReference type="AlphaFoldDB" id="A0A8H7ZYR1"/>